<gene>
    <name evidence="2" type="ORF">EKH80_10105</name>
</gene>
<comment type="caution">
    <text evidence="2">The sequence shown here is derived from an EMBL/GenBank/DDBJ whole genome shotgun (WGS) entry which is preliminary data.</text>
</comment>
<evidence type="ECO:0000313" key="3">
    <source>
        <dbReference type="Proteomes" id="UP000274358"/>
    </source>
</evidence>
<feature type="signal peptide" evidence="1">
    <location>
        <begin position="1"/>
        <end position="22"/>
    </location>
</feature>
<organism evidence="2 3">
    <name type="scientific">Dyella choica</name>
    <dbReference type="NCBI Taxonomy" id="1927959"/>
    <lineage>
        <taxon>Bacteria</taxon>
        <taxon>Pseudomonadati</taxon>
        <taxon>Pseudomonadota</taxon>
        <taxon>Gammaproteobacteria</taxon>
        <taxon>Lysobacterales</taxon>
        <taxon>Rhodanobacteraceae</taxon>
        <taxon>Dyella</taxon>
    </lineage>
</organism>
<evidence type="ECO:0000313" key="2">
    <source>
        <dbReference type="EMBL" id="RUL76059.1"/>
    </source>
</evidence>
<name>A0A3S0RKT0_9GAMM</name>
<sequence>MNLRKSVFASALMLGSLAPCHAAELLTRPMQAVHDFFDALGRQDKPGMLAVVAPNVEVISMHQGQLRRRSIDSLADAVAAHHGSAIAEHIYHPIVQSDNDLVVVWAPYKFTIDGRVDHCGTDVITLGYVDNRWLIIGLSDNERKENCQ</sequence>
<dbReference type="AlphaFoldDB" id="A0A3S0RKT0"/>
<proteinExistence type="predicted"/>
<dbReference type="Gene3D" id="3.10.450.50">
    <property type="match status" value="1"/>
</dbReference>
<dbReference type="OrthoDB" id="117186at2"/>
<evidence type="ECO:0008006" key="4">
    <source>
        <dbReference type="Google" id="ProtNLM"/>
    </source>
</evidence>
<dbReference type="InterPro" id="IPR032710">
    <property type="entry name" value="NTF2-like_dom_sf"/>
</dbReference>
<dbReference type="EMBL" id="RYYV01000006">
    <property type="protein sequence ID" value="RUL76059.1"/>
    <property type="molecule type" value="Genomic_DNA"/>
</dbReference>
<dbReference type="SUPFAM" id="SSF54427">
    <property type="entry name" value="NTF2-like"/>
    <property type="match status" value="1"/>
</dbReference>
<accession>A0A3S0RKT0</accession>
<dbReference type="RefSeq" id="WP_126684623.1">
    <property type="nucleotide sequence ID" value="NZ_RYYV01000006.1"/>
</dbReference>
<keyword evidence="1" id="KW-0732">Signal</keyword>
<feature type="chain" id="PRO_5018678573" description="Nuclear transport factor 2 family protein" evidence="1">
    <location>
        <begin position="23"/>
        <end position="148"/>
    </location>
</feature>
<protein>
    <recommendedName>
        <fullName evidence="4">Nuclear transport factor 2 family protein</fullName>
    </recommendedName>
</protein>
<evidence type="ECO:0000256" key="1">
    <source>
        <dbReference type="SAM" id="SignalP"/>
    </source>
</evidence>
<reference evidence="2 3" key="1">
    <citation type="submission" date="2018-12" db="EMBL/GenBank/DDBJ databases">
        <title>Dyella dinghuensis sp. nov. DHOA06 and Dyella choica sp. nov. 4M-K27, isolated from forest soil.</title>
        <authorList>
            <person name="Qiu L.-H."/>
            <person name="Gao Z.-H."/>
        </authorList>
    </citation>
    <scope>NUCLEOTIDE SEQUENCE [LARGE SCALE GENOMIC DNA]</scope>
    <source>
        <strain evidence="2 3">4M-K27</strain>
    </source>
</reference>
<keyword evidence="3" id="KW-1185">Reference proteome</keyword>
<dbReference type="Proteomes" id="UP000274358">
    <property type="component" value="Unassembled WGS sequence"/>
</dbReference>